<evidence type="ECO:0000256" key="1">
    <source>
        <dbReference type="SAM" id="Phobius"/>
    </source>
</evidence>
<keyword evidence="1" id="KW-0812">Transmembrane</keyword>
<name>A0A3S0A679_9HYPH</name>
<sequence>MAVGRKVWDPFAGTLPFERQHVAEPGEGVKLPGWVNTVFGLLAIAASIAIVIAFFWRPAAWFGVPALVVSVVGLFGGDLLARTAARRDRLFFRLAEKNDWGFRLIEPQMRPRKGTRRRRPVDPFAARVYQTIPDLCRPRAGQLIPLQLQAMYWGDTEAKIPFWLGLQQYEVDATIAVETIRKDGFGGRGLQGKLFNMVVAYDLERDTGIRAHLLAEAFDRDGWRDIKTESVEFNDRFNISIADDRVGDGGQLALLRALTPATQSMLIDLHDRYQAQLIIDGATVYFAGNDRIMSDEDEVVAARFGALVEQFAEAAVSFKRFVE</sequence>
<accession>A0A3S0A679</accession>
<feature type="transmembrane region" description="Helical" evidence="1">
    <location>
        <begin position="62"/>
        <end position="81"/>
    </location>
</feature>
<dbReference type="RefSeq" id="WP_126700612.1">
    <property type="nucleotide sequence ID" value="NZ_RWKW01000051.1"/>
</dbReference>
<comment type="caution">
    <text evidence="2">The sequence shown here is derived from an EMBL/GenBank/DDBJ whole genome shotgun (WGS) entry which is preliminary data.</text>
</comment>
<reference evidence="2 3" key="1">
    <citation type="submission" date="2018-12" db="EMBL/GenBank/DDBJ databases">
        <title>Mesorhizobium carbonis sp. nov., isolated from coal mine water.</title>
        <authorList>
            <person name="Xin W."/>
            <person name="Xu Z."/>
            <person name="Xiang F."/>
            <person name="Zhang J."/>
            <person name="Xi L."/>
            <person name="Liu J."/>
        </authorList>
    </citation>
    <scope>NUCLEOTIDE SEQUENCE [LARGE SCALE GENOMIC DNA]</scope>
    <source>
        <strain evidence="2 3">B2.3</strain>
    </source>
</reference>
<gene>
    <name evidence="2" type="ORF">EJC49_14300</name>
</gene>
<organism evidence="2 3">
    <name type="scientific">Aquibium carbonis</name>
    <dbReference type="NCBI Taxonomy" id="2495581"/>
    <lineage>
        <taxon>Bacteria</taxon>
        <taxon>Pseudomonadati</taxon>
        <taxon>Pseudomonadota</taxon>
        <taxon>Alphaproteobacteria</taxon>
        <taxon>Hyphomicrobiales</taxon>
        <taxon>Phyllobacteriaceae</taxon>
        <taxon>Aquibium</taxon>
    </lineage>
</organism>
<evidence type="ECO:0000313" key="2">
    <source>
        <dbReference type="EMBL" id="RST85707.1"/>
    </source>
</evidence>
<feature type="transmembrane region" description="Helical" evidence="1">
    <location>
        <begin position="34"/>
        <end position="56"/>
    </location>
</feature>
<proteinExistence type="predicted"/>
<evidence type="ECO:0000313" key="3">
    <source>
        <dbReference type="Proteomes" id="UP000278398"/>
    </source>
</evidence>
<dbReference type="OrthoDB" id="8029535at2"/>
<keyword evidence="1" id="KW-0472">Membrane</keyword>
<keyword evidence="1" id="KW-1133">Transmembrane helix</keyword>
<evidence type="ECO:0008006" key="4">
    <source>
        <dbReference type="Google" id="ProtNLM"/>
    </source>
</evidence>
<dbReference type="EMBL" id="RWKW01000051">
    <property type="protein sequence ID" value="RST85707.1"/>
    <property type="molecule type" value="Genomic_DNA"/>
</dbReference>
<dbReference type="Proteomes" id="UP000278398">
    <property type="component" value="Unassembled WGS sequence"/>
</dbReference>
<dbReference type="AlphaFoldDB" id="A0A3S0A679"/>
<keyword evidence="3" id="KW-1185">Reference proteome</keyword>
<protein>
    <recommendedName>
        <fullName evidence="4">DUF3137 domain-containing protein</fullName>
    </recommendedName>
</protein>